<evidence type="ECO:0000313" key="8">
    <source>
        <dbReference type="Proteomes" id="UP000316095"/>
    </source>
</evidence>
<dbReference type="GO" id="GO:1990133">
    <property type="term" value="C:molybdopterin adenylyltransferase complex"/>
    <property type="evidence" value="ECO:0007669"/>
    <property type="project" value="TreeGrafter"/>
</dbReference>
<dbReference type="PANTHER" id="PTHR33359">
    <property type="entry name" value="MOLYBDOPTERIN SYNTHASE SULFUR CARRIER SUBUNIT"/>
    <property type="match status" value="1"/>
</dbReference>
<gene>
    <name evidence="7" type="primary">moaD</name>
    <name evidence="7" type="ORF">Pan54_49450</name>
</gene>
<dbReference type="EMBL" id="SJPG01000001">
    <property type="protein sequence ID" value="TWT64184.1"/>
    <property type="molecule type" value="Genomic_DNA"/>
</dbReference>
<evidence type="ECO:0000256" key="1">
    <source>
        <dbReference type="ARBA" id="ARBA00005046"/>
    </source>
</evidence>
<dbReference type="GO" id="GO:0000166">
    <property type="term" value="F:nucleotide binding"/>
    <property type="evidence" value="ECO:0007669"/>
    <property type="project" value="UniProtKB-KW"/>
</dbReference>
<dbReference type="NCBIfam" id="TIGR01682">
    <property type="entry name" value="moaD"/>
    <property type="match status" value="1"/>
</dbReference>
<dbReference type="UniPathway" id="UPA00344"/>
<sequence>MGGWGRSEAKPQIVEHSGGSLRSPPATQRLFIIMNNTSTITIRLFAVLREIVGQDQVTIPWHENLTVAEVKQTLQQTYPEIEPQFKAIMMARNGSYCKQTQLLQPDDEIAFIPPVSGG</sequence>
<dbReference type="InterPro" id="IPR003749">
    <property type="entry name" value="ThiS/MoaD-like"/>
</dbReference>
<dbReference type="GO" id="GO:0006777">
    <property type="term" value="P:Mo-molybdopterin cofactor biosynthetic process"/>
    <property type="evidence" value="ECO:0007669"/>
    <property type="project" value="UniProtKB-KW"/>
</dbReference>
<evidence type="ECO:0000256" key="6">
    <source>
        <dbReference type="SAM" id="MobiDB-lite"/>
    </source>
</evidence>
<evidence type="ECO:0000313" key="7">
    <source>
        <dbReference type="EMBL" id="TWT64184.1"/>
    </source>
</evidence>
<organism evidence="7 8">
    <name type="scientific">Rubinisphaera italica</name>
    <dbReference type="NCBI Taxonomy" id="2527969"/>
    <lineage>
        <taxon>Bacteria</taxon>
        <taxon>Pseudomonadati</taxon>
        <taxon>Planctomycetota</taxon>
        <taxon>Planctomycetia</taxon>
        <taxon>Planctomycetales</taxon>
        <taxon>Planctomycetaceae</taxon>
        <taxon>Rubinisphaera</taxon>
    </lineage>
</organism>
<keyword evidence="3" id="KW-0501">Molybdenum cofactor biosynthesis</keyword>
<dbReference type="SUPFAM" id="SSF54285">
    <property type="entry name" value="MoaD/ThiS"/>
    <property type="match status" value="1"/>
</dbReference>
<comment type="pathway">
    <text evidence="1">Cofactor biosynthesis; molybdopterin biosynthesis.</text>
</comment>
<name>A0A5C5XMQ9_9PLAN</name>
<dbReference type="Gene3D" id="3.10.20.30">
    <property type="match status" value="1"/>
</dbReference>
<dbReference type="InterPro" id="IPR016155">
    <property type="entry name" value="Mopterin_synth/thiamin_S_b"/>
</dbReference>
<keyword evidence="2" id="KW-0547">Nucleotide-binding</keyword>
<dbReference type="InterPro" id="IPR044672">
    <property type="entry name" value="MOCS2A"/>
</dbReference>
<comment type="caution">
    <text evidence="7">The sequence shown here is derived from an EMBL/GenBank/DDBJ whole genome shotgun (WGS) entry which is preliminary data.</text>
</comment>
<dbReference type="CDD" id="cd00754">
    <property type="entry name" value="Ubl_MoaD"/>
    <property type="match status" value="1"/>
</dbReference>
<evidence type="ECO:0000256" key="2">
    <source>
        <dbReference type="ARBA" id="ARBA00022741"/>
    </source>
</evidence>
<protein>
    <recommendedName>
        <fullName evidence="5">Molybdopterin synthase sulfur carrier subunit</fullName>
    </recommendedName>
</protein>
<dbReference type="Proteomes" id="UP000316095">
    <property type="component" value="Unassembled WGS sequence"/>
</dbReference>
<proteinExistence type="inferred from homology"/>
<evidence type="ECO:0000256" key="3">
    <source>
        <dbReference type="ARBA" id="ARBA00023150"/>
    </source>
</evidence>
<dbReference type="PANTHER" id="PTHR33359:SF1">
    <property type="entry name" value="MOLYBDOPTERIN SYNTHASE SULFUR CARRIER SUBUNIT"/>
    <property type="match status" value="1"/>
</dbReference>
<feature type="region of interest" description="Disordered" evidence="6">
    <location>
        <begin position="1"/>
        <end position="24"/>
    </location>
</feature>
<dbReference type="FunFam" id="3.10.20.30:FF:000010">
    <property type="entry name" value="Molybdopterin synthase sulfur carrier subunit"/>
    <property type="match status" value="1"/>
</dbReference>
<evidence type="ECO:0000256" key="5">
    <source>
        <dbReference type="ARBA" id="ARBA00024247"/>
    </source>
</evidence>
<dbReference type="Pfam" id="PF02597">
    <property type="entry name" value="ThiS"/>
    <property type="match status" value="1"/>
</dbReference>
<keyword evidence="8" id="KW-1185">Reference proteome</keyword>
<dbReference type="InterPro" id="IPR012675">
    <property type="entry name" value="Beta-grasp_dom_sf"/>
</dbReference>
<dbReference type="AlphaFoldDB" id="A0A5C5XMQ9"/>
<comment type="similarity">
    <text evidence="4">Belongs to the MoaD family.</text>
</comment>
<accession>A0A5C5XMQ9</accession>
<evidence type="ECO:0000256" key="4">
    <source>
        <dbReference type="ARBA" id="ARBA00024200"/>
    </source>
</evidence>
<reference evidence="7 8" key="1">
    <citation type="submission" date="2019-02" db="EMBL/GenBank/DDBJ databases">
        <title>Deep-cultivation of Planctomycetes and their phenomic and genomic characterization uncovers novel biology.</title>
        <authorList>
            <person name="Wiegand S."/>
            <person name="Jogler M."/>
            <person name="Boedeker C."/>
            <person name="Pinto D."/>
            <person name="Vollmers J."/>
            <person name="Rivas-Marin E."/>
            <person name="Kohn T."/>
            <person name="Peeters S.H."/>
            <person name="Heuer A."/>
            <person name="Rast P."/>
            <person name="Oberbeckmann S."/>
            <person name="Bunk B."/>
            <person name="Jeske O."/>
            <person name="Meyerdierks A."/>
            <person name="Storesund J.E."/>
            <person name="Kallscheuer N."/>
            <person name="Luecker S."/>
            <person name="Lage O.M."/>
            <person name="Pohl T."/>
            <person name="Merkel B.J."/>
            <person name="Hornburger P."/>
            <person name="Mueller R.-W."/>
            <person name="Bruemmer F."/>
            <person name="Labrenz M."/>
            <person name="Spormann A.M."/>
            <person name="Op Den Camp H."/>
            <person name="Overmann J."/>
            <person name="Amann R."/>
            <person name="Jetten M.S.M."/>
            <person name="Mascher T."/>
            <person name="Medema M.H."/>
            <person name="Devos D.P."/>
            <person name="Kaster A.-K."/>
            <person name="Ovreas L."/>
            <person name="Rohde M."/>
            <person name="Galperin M.Y."/>
            <person name="Jogler C."/>
        </authorList>
    </citation>
    <scope>NUCLEOTIDE SEQUENCE [LARGE SCALE GENOMIC DNA]</scope>
    <source>
        <strain evidence="7 8">Pan54</strain>
    </source>
</reference>